<keyword evidence="3" id="KW-1185">Reference proteome</keyword>
<accession>A0ABP7HZQ3</accession>
<gene>
    <name evidence="2" type="ORF">GCM10022226_26700</name>
</gene>
<dbReference type="Proteomes" id="UP001500888">
    <property type="component" value="Unassembled WGS sequence"/>
</dbReference>
<feature type="region of interest" description="Disordered" evidence="1">
    <location>
        <begin position="44"/>
        <end position="69"/>
    </location>
</feature>
<evidence type="ECO:0000313" key="2">
    <source>
        <dbReference type="EMBL" id="GAA3805403.1"/>
    </source>
</evidence>
<protein>
    <submittedName>
        <fullName evidence="2">Uncharacterized protein</fullName>
    </submittedName>
</protein>
<comment type="caution">
    <text evidence="2">The sequence shown here is derived from an EMBL/GenBank/DDBJ whole genome shotgun (WGS) entry which is preliminary data.</text>
</comment>
<reference evidence="3" key="1">
    <citation type="journal article" date="2019" name="Int. J. Syst. Evol. Microbiol.">
        <title>The Global Catalogue of Microorganisms (GCM) 10K type strain sequencing project: providing services to taxonomists for standard genome sequencing and annotation.</title>
        <authorList>
            <consortium name="The Broad Institute Genomics Platform"/>
            <consortium name="The Broad Institute Genome Sequencing Center for Infectious Disease"/>
            <person name="Wu L."/>
            <person name="Ma J."/>
        </authorList>
    </citation>
    <scope>NUCLEOTIDE SEQUENCE [LARGE SCALE GENOMIC DNA]</scope>
    <source>
        <strain evidence="3">JCM 16908</strain>
    </source>
</reference>
<dbReference type="EMBL" id="BAAAZR010000004">
    <property type="protein sequence ID" value="GAA3805403.1"/>
    <property type="molecule type" value="Genomic_DNA"/>
</dbReference>
<evidence type="ECO:0000256" key="1">
    <source>
        <dbReference type="SAM" id="MobiDB-lite"/>
    </source>
</evidence>
<name>A0ABP7HZQ3_9ACTN</name>
<organism evidence="2 3">
    <name type="scientific">Sphaerisporangium flaviroseum</name>
    <dbReference type="NCBI Taxonomy" id="509199"/>
    <lineage>
        <taxon>Bacteria</taxon>
        <taxon>Bacillati</taxon>
        <taxon>Actinomycetota</taxon>
        <taxon>Actinomycetes</taxon>
        <taxon>Streptosporangiales</taxon>
        <taxon>Streptosporangiaceae</taxon>
        <taxon>Sphaerisporangium</taxon>
    </lineage>
</organism>
<sequence>MGAKMVMSVAEFSASTRPAFFAMATRVLRSGTCEAAVATGSLASSAGLPGPDSGSDAQPGPTGEGDDVGEAVGVEVSVSVDVGVEVGVVVSVDVGEVVGVGVGWLSLDVAVAAPVPMPPALAPATVLYPAVSDRAATTGRARRRVFMCLSPFCAL</sequence>
<evidence type="ECO:0000313" key="3">
    <source>
        <dbReference type="Proteomes" id="UP001500888"/>
    </source>
</evidence>
<proteinExistence type="predicted"/>